<dbReference type="PATRIC" id="fig|336831.14.peg.1326"/>
<evidence type="ECO:0000256" key="8">
    <source>
        <dbReference type="ARBA" id="ARBA00022840"/>
    </source>
</evidence>
<dbReference type="InterPro" id="IPR043129">
    <property type="entry name" value="ATPase_NBD"/>
</dbReference>
<dbReference type="NCBIfam" id="TIGR01311">
    <property type="entry name" value="glycerol_kin"/>
    <property type="match status" value="1"/>
</dbReference>
<dbReference type="Gene3D" id="3.30.420.40">
    <property type="match status" value="2"/>
</dbReference>
<keyword evidence="4" id="KW-0808">Transferase</keyword>
<evidence type="ECO:0000256" key="4">
    <source>
        <dbReference type="ARBA" id="ARBA00022679"/>
    </source>
</evidence>
<comment type="similarity">
    <text evidence="2">Belongs to the FGGY kinase family.</text>
</comment>
<evidence type="ECO:0000256" key="9">
    <source>
        <dbReference type="ARBA" id="ARBA00043149"/>
    </source>
</evidence>
<dbReference type="GO" id="GO:0005829">
    <property type="term" value="C:cytosol"/>
    <property type="evidence" value="ECO:0007669"/>
    <property type="project" value="TreeGrafter"/>
</dbReference>
<evidence type="ECO:0000313" key="14">
    <source>
        <dbReference type="Proteomes" id="UP000034228"/>
    </source>
</evidence>
<dbReference type="EMBL" id="LAHO01000005">
    <property type="protein sequence ID" value="KKO46116.1"/>
    <property type="molecule type" value="Genomic_DNA"/>
</dbReference>
<gene>
    <name evidence="13" type="ORF">WG68_07100</name>
</gene>
<dbReference type="CDD" id="cd07786">
    <property type="entry name" value="FGGY_EcGK_like"/>
    <property type="match status" value="1"/>
</dbReference>
<feature type="domain" description="Carbohydrate kinase FGGY C-terminal" evidence="12">
    <location>
        <begin position="260"/>
        <end position="447"/>
    </location>
</feature>
<reference evidence="13 14" key="1">
    <citation type="submission" date="2015-03" db="EMBL/GenBank/DDBJ databases">
        <title>Draft genome sequences of two protease-producing strains of Arsukibacterium isolated from two cold and alkaline environments.</title>
        <authorList>
            <person name="Lylloff J.E."/>
            <person name="Skov L.B."/>
            <person name="Jepsen M."/>
            <person name="Hallin P.F."/>
            <person name="Sorensen S.J."/>
            <person name="Stougaard P."/>
            <person name="Glaring M.A."/>
        </authorList>
    </citation>
    <scope>NUCLEOTIDE SEQUENCE [LARGE SCALE GENOMIC DNA]</scope>
    <source>
        <strain evidence="13 14">GCM72</strain>
    </source>
</reference>
<keyword evidence="7" id="KW-0319">Glycerol metabolism</keyword>
<dbReference type="InterPro" id="IPR018485">
    <property type="entry name" value="FGGY_C"/>
</dbReference>
<keyword evidence="5" id="KW-0547">Nucleotide-binding</keyword>
<evidence type="ECO:0000259" key="12">
    <source>
        <dbReference type="Pfam" id="PF02782"/>
    </source>
</evidence>
<dbReference type="PANTHER" id="PTHR10196:SF78">
    <property type="entry name" value="GLYCEROL KINASE"/>
    <property type="match status" value="1"/>
</dbReference>
<dbReference type="FunFam" id="3.30.420.40:FF:000007">
    <property type="entry name" value="Glycerol kinase"/>
    <property type="match status" value="1"/>
</dbReference>
<sequence>MAKFILAIDQGTTSSRAIVYNQQLQALATARQELTLSYPAPGWVEQNPVEIWQSVLGCINDALAKARLTARDIAGLAISNQRETTLLWDRHSGEPIANAIVWQDRRTAAFCRQLQQQGAEALISQKTGLRADPYFSASKIAWLLDTIPGARAKADAGQLCFGTIDCFLLWQLTAGKVHATDASNASRTALYNLSSQSWDPQLLQLFNIPPSLLPVVKDSAGLFGVSSADVLGAAIPIMAILGDQQAALLGQACISPGMLKSTYGTGCFAVVNTGDKIIRSKHQLLSTLAWQLNGKPTYALEGSIFMAGATVQWLRDKLGIISQASETEALANQSHYQQTELLIPAFTGLGAPYWQPEAKAALFGMTRDTGKAQLATAALCAVAYQSADLLNAMHQDGINVAQLRVDGGMTNNRWFLQALADLCQQHVQRCNTTDATAFGVAFLAAVSLGYYPDISAIAALWQTDWQFTPQLAVTEQRQLYQRWQTAVAAVLAQQL</sequence>
<evidence type="ECO:0000313" key="13">
    <source>
        <dbReference type="EMBL" id="KKO46116.1"/>
    </source>
</evidence>
<dbReference type="SUPFAM" id="SSF53067">
    <property type="entry name" value="Actin-like ATPase domain"/>
    <property type="match status" value="2"/>
</dbReference>
<dbReference type="InterPro" id="IPR000577">
    <property type="entry name" value="Carb_kinase_FGGY"/>
</dbReference>
<evidence type="ECO:0000256" key="6">
    <source>
        <dbReference type="ARBA" id="ARBA00022777"/>
    </source>
</evidence>
<name>A0A0M2V664_9GAMM</name>
<dbReference type="Pfam" id="PF00370">
    <property type="entry name" value="FGGY_N"/>
    <property type="match status" value="1"/>
</dbReference>
<dbReference type="InterPro" id="IPR018484">
    <property type="entry name" value="FGGY_N"/>
</dbReference>
<keyword evidence="14" id="KW-1185">Reference proteome</keyword>
<dbReference type="PANTHER" id="PTHR10196">
    <property type="entry name" value="SUGAR KINASE"/>
    <property type="match status" value="1"/>
</dbReference>
<dbReference type="PIRSF" id="PIRSF000538">
    <property type="entry name" value="GlpK"/>
    <property type="match status" value="1"/>
</dbReference>
<keyword evidence="6 13" id="KW-0418">Kinase</keyword>
<feature type="domain" description="Carbohydrate kinase FGGY N-terminal" evidence="11">
    <location>
        <begin position="5"/>
        <end position="250"/>
    </location>
</feature>
<protein>
    <recommendedName>
        <fullName evidence="3">glycerol kinase</fullName>
        <ecNumber evidence="3">2.7.1.30</ecNumber>
    </recommendedName>
    <alternativeName>
        <fullName evidence="9">ATP:glycerol 3-phosphotransferase</fullName>
    </alternativeName>
</protein>
<dbReference type="GO" id="GO:0005524">
    <property type="term" value="F:ATP binding"/>
    <property type="evidence" value="ECO:0007669"/>
    <property type="project" value="UniProtKB-KW"/>
</dbReference>
<dbReference type="STRING" id="336831.WG68_07100"/>
<dbReference type="AlphaFoldDB" id="A0A0M2V664"/>
<dbReference type="FunFam" id="3.30.420.40:FF:000008">
    <property type="entry name" value="Glycerol kinase"/>
    <property type="match status" value="1"/>
</dbReference>
<dbReference type="GO" id="GO:0006072">
    <property type="term" value="P:glycerol-3-phosphate metabolic process"/>
    <property type="evidence" value="ECO:0007669"/>
    <property type="project" value="InterPro"/>
</dbReference>
<evidence type="ECO:0000256" key="2">
    <source>
        <dbReference type="ARBA" id="ARBA00009156"/>
    </source>
</evidence>
<evidence type="ECO:0000256" key="3">
    <source>
        <dbReference type="ARBA" id="ARBA00012099"/>
    </source>
</evidence>
<dbReference type="EC" id="2.7.1.30" evidence="3"/>
<comment type="caution">
    <text evidence="13">The sequence shown here is derived from an EMBL/GenBank/DDBJ whole genome shotgun (WGS) entry which is preliminary data.</text>
</comment>
<organism evidence="13 14">
    <name type="scientific">Arsukibacterium ikkense</name>
    <dbReference type="NCBI Taxonomy" id="336831"/>
    <lineage>
        <taxon>Bacteria</taxon>
        <taxon>Pseudomonadati</taxon>
        <taxon>Pseudomonadota</taxon>
        <taxon>Gammaproteobacteria</taxon>
        <taxon>Chromatiales</taxon>
        <taxon>Chromatiaceae</taxon>
        <taxon>Arsukibacterium</taxon>
    </lineage>
</organism>
<accession>A0A0M2V664</accession>
<dbReference type="InterPro" id="IPR005999">
    <property type="entry name" value="Glycerol_kin"/>
</dbReference>
<keyword evidence="8" id="KW-0067">ATP-binding</keyword>
<evidence type="ECO:0000256" key="7">
    <source>
        <dbReference type="ARBA" id="ARBA00022798"/>
    </source>
</evidence>
<dbReference type="RefSeq" id="WP_046556974.1">
    <property type="nucleotide sequence ID" value="NZ_LAHO01000005.1"/>
</dbReference>
<dbReference type="Proteomes" id="UP000034228">
    <property type="component" value="Unassembled WGS sequence"/>
</dbReference>
<proteinExistence type="inferred from homology"/>
<dbReference type="NCBIfam" id="NF000756">
    <property type="entry name" value="PRK00047.1"/>
    <property type="match status" value="1"/>
</dbReference>
<comment type="catalytic activity">
    <reaction evidence="10">
        <text>glycerol + ATP = sn-glycerol 3-phosphate + ADP + H(+)</text>
        <dbReference type="Rhea" id="RHEA:21644"/>
        <dbReference type="ChEBI" id="CHEBI:15378"/>
        <dbReference type="ChEBI" id="CHEBI:17754"/>
        <dbReference type="ChEBI" id="CHEBI:30616"/>
        <dbReference type="ChEBI" id="CHEBI:57597"/>
        <dbReference type="ChEBI" id="CHEBI:456216"/>
        <dbReference type="EC" id="2.7.1.30"/>
    </reaction>
</comment>
<evidence type="ECO:0000256" key="10">
    <source>
        <dbReference type="ARBA" id="ARBA00052101"/>
    </source>
</evidence>
<dbReference type="OrthoDB" id="9805576at2"/>
<evidence type="ECO:0000256" key="5">
    <source>
        <dbReference type="ARBA" id="ARBA00022741"/>
    </source>
</evidence>
<dbReference type="GO" id="GO:0019563">
    <property type="term" value="P:glycerol catabolic process"/>
    <property type="evidence" value="ECO:0007669"/>
    <property type="project" value="TreeGrafter"/>
</dbReference>
<dbReference type="GO" id="GO:0004370">
    <property type="term" value="F:glycerol kinase activity"/>
    <property type="evidence" value="ECO:0007669"/>
    <property type="project" value="UniProtKB-EC"/>
</dbReference>
<dbReference type="Pfam" id="PF02782">
    <property type="entry name" value="FGGY_C"/>
    <property type="match status" value="1"/>
</dbReference>
<evidence type="ECO:0000259" key="11">
    <source>
        <dbReference type="Pfam" id="PF00370"/>
    </source>
</evidence>
<comment type="pathway">
    <text evidence="1">Polyol metabolism; glycerol degradation via glycerol kinase pathway; sn-glycerol 3-phosphate from glycerol: step 1/1.</text>
</comment>
<evidence type="ECO:0000256" key="1">
    <source>
        <dbReference type="ARBA" id="ARBA00005190"/>
    </source>
</evidence>